<feature type="region of interest" description="Disordered" evidence="1">
    <location>
        <begin position="1"/>
        <end position="20"/>
    </location>
</feature>
<feature type="domain" description="HDOD" evidence="2">
    <location>
        <begin position="23"/>
        <end position="215"/>
    </location>
</feature>
<evidence type="ECO:0000256" key="1">
    <source>
        <dbReference type="SAM" id="MobiDB-lite"/>
    </source>
</evidence>
<dbReference type="InterPro" id="IPR052340">
    <property type="entry name" value="RNase_Y/CdgJ"/>
</dbReference>
<sequence>MTAREQREARARDSRQAQKGIDIPSCPGILAQLMDELRQPQVSGKRIAALIGQDVGLAAVVVRSANSPYFGSGRRIASIDDAIRMLGFGMLANLVQEALLRSNIADPGAALERFWDSSRCTAQASAMLARRTGIARPETAYTFGLFHDCGIPLLVKRFPEYKRILATANQATGRWFTDVEDEALDTNHATIGYLLARSWGLTDAVCTGILCHHDYSVFSPDSGLEVEAQTLIALNLVAEYVAGTHLRTRRDAEWDKGREAVARFLGYAPTELDDLADDLLYALDRQGEDLPA</sequence>
<protein>
    <submittedName>
        <fullName evidence="3">HDOD domain-containing protein</fullName>
    </submittedName>
</protein>
<dbReference type="Proteomes" id="UP000321192">
    <property type="component" value="Unassembled WGS sequence"/>
</dbReference>
<name>A0A5C7T1T1_THASP</name>
<dbReference type="RefSeq" id="WP_004323699.1">
    <property type="nucleotide sequence ID" value="NZ_JAKLLK010000055.1"/>
</dbReference>
<dbReference type="EMBL" id="SSFD01000053">
    <property type="protein sequence ID" value="TXH89839.1"/>
    <property type="molecule type" value="Genomic_DNA"/>
</dbReference>
<dbReference type="PANTHER" id="PTHR33525:SF6">
    <property type="entry name" value="HDOD DOMAIN-CONTAINING PROTEIN"/>
    <property type="match status" value="1"/>
</dbReference>
<dbReference type="SUPFAM" id="SSF109604">
    <property type="entry name" value="HD-domain/PDEase-like"/>
    <property type="match status" value="1"/>
</dbReference>
<evidence type="ECO:0000313" key="3">
    <source>
        <dbReference type="EMBL" id="TXH89839.1"/>
    </source>
</evidence>
<dbReference type="PANTHER" id="PTHR33525">
    <property type="match status" value="1"/>
</dbReference>
<organism evidence="3 4">
    <name type="scientific">Thauera aminoaromatica</name>
    <dbReference type="NCBI Taxonomy" id="164330"/>
    <lineage>
        <taxon>Bacteria</taxon>
        <taxon>Pseudomonadati</taxon>
        <taxon>Pseudomonadota</taxon>
        <taxon>Betaproteobacteria</taxon>
        <taxon>Rhodocyclales</taxon>
        <taxon>Zoogloeaceae</taxon>
        <taxon>Thauera</taxon>
    </lineage>
</organism>
<dbReference type="InterPro" id="IPR013976">
    <property type="entry name" value="HDOD"/>
</dbReference>
<dbReference type="AlphaFoldDB" id="A0A5C7T1T1"/>
<comment type="caution">
    <text evidence="3">The sequence shown here is derived from an EMBL/GenBank/DDBJ whole genome shotgun (WGS) entry which is preliminary data.</text>
</comment>
<evidence type="ECO:0000313" key="4">
    <source>
        <dbReference type="Proteomes" id="UP000321192"/>
    </source>
</evidence>
<reference evidence="3 4" key="1">
    <citation type="submission" date="2018-09" db="EMBL/GenBank/DDBJ databases">
        <title>Metagenome Assembled Genomes from an Advanced Water Purification Facility.</title>
        <authorList>
            <person name="Stamps B.W."/>
            <person name="Spear J.R."/>
        </authorList>
    </citation>
    <scope>NUCLEOTIDE SEQUENCE [LARGE SCALE GENOMIC DNA]</scope>
    <source>
        <strain evidence="3">Bin_27_1</strain>
    </source>
</reference>
<dbReference type="PROSITE" id="PS51833">
    <property type="entry name" value="HDOD"/>
    <property type="match status" value="1"/>
</dbReference>
<dbReference type="Gene3D" id="1.10.3210.10">
    <property type="entry name" value="Hypothetical protein af1432"/>
    <property type="match status" value="1"/>
</dbReference>
<accession>A0A5C7T1T1</accession>
<evidence type="ECO:0000259" key="2">
    <source>
        <dbReference type="PROSITE" id="PS51833"/>
    </source>
</evidence>
<dbReference type="Pfam" id="PF08668">
    <property type="entry name" value="HDOD"/>
    <property type="match status" value="1"/>
</dbReference>
<proteinExistence type="predicted"/>
<feature type="compositionally biased region" description="Basic and acidic residues" evidence="1">
    <location>
        <begin position="1"/>
        <end position="16"/>
    </location>
</feature>
<gene>
    <name evidence="3" type="ORF">E6Q80_03895</name>
</gene>